<dbReference type="InterPro" id="IPR050147">
    <property type="entry name" value="Ser/Thr_Dehydratase"/>
</dbReference>
<organism evidence="6 7">
    <name type="scientific">Dermacoccus abyssi</name>
    <dbReference type="NCBI Taxonomy" id="322596"/>
    <lineage>
        <taxon>Bacteria</taxon>
        <taxon>Bacillati</taxon>
        <taxon>Actinomycetota</taxon>
        <taxon>Actinomycetes</taxon>
        <taxon>Micrococcales</taxon>
        <taxon>Dermacoccaceae</taxon>
        <taxon>Dermacoccus</taxon>
    </lineage>
</organism>
<gene>
    <name evidence="6" type="ORF">FV141_00440</name>
</gene>
<evidence type="ECO:0000256" key="1">
    <source>
        <dbReference type="ARBA" id="ARBA00001933"/>
    </source>
</evidence>
<dbReference type="Pfam" id="PF00291">
    <property type="entry name" value="PALP"/>
    <property type="match status" value="1"/>
</dbReference>
<dbReference type="SUPFAM" id="SSF53686">
    <property type="entry name" value="Tryptophan synthase beta subunit-like PLP-dependent enzymes"/>
    <property type="match status" value="1"/>
</dbReference>
<accession>A0ABX5ZD62</accession>
<evidence type="ECO:0000256" key="2">
    <source>
        <dbReference type="ARBA" id="ARBA00022898"/>
    </source>
</evidence>
<keyword evidence="2" id="KW-0663">Pyridoxal phosphate</keyword>
<keyword evidence="7" id="KW-1185">Reference proteome</keyword>
<keyword evidence="3" id="KW-0456">Lyase</keyword>
<dbReference type="PANTHER" id="PTHR48078:SF7">
    <property type="entry name" value="BLL6502 PROTEIN"/>
    <property type="match status" value="1"/>
</dbReference>
<evidence type="ECO:0000313" key="6">
    <source>
        <dbReference type="EMBL" id="QEH94535.1"/>
    </source>
</evidence>
<dbReference type="EMBL" id="CP043031">
    <property type="protein sequence ID" value="QEH94535.1"/>
    <property type="molecule type" value="Genomic_DNA"/>
</dbReference>
<dbReference type="PANTHER" id="PTHR48078">
    <property type="entry name" value="THREONINE DEHYDRATASE, MITOCHONDRIAL-RELATED"/>
    <property type="match status" value="1"/>
</dbReference>
<name>A0ABX5ZD62_9MICO</name>
<evidence type="ECO:0000313" key="7">
    <source>
        <dbReference type="Proteomes" id="UP000323565"/>
    </source>
</evidence>
<sequence>MQPVEPTRAAPATGGTGDTGSATPVVSFDGVLAAAEALAAHLVPTPTWRYAALSDAVGRDVVVKHENMNPTGSFKVRGGLTLAASLGADERRAGLVTCSTGNHAQSIAFAARLAGTRAVIVMPHCAPSVKVDAVRALGAQVVLEGERLPDASAHARALAAESGMRFVDPGNEPAMIHGHATVYLELLQAHPEVEEILVPIGSGSGAAGACLVRDAIAPNVRVVGVQAMGAPAAHDSWAGDAEVARPAETRVSGLATGCGFATPQSILRGARGSAGNAGLAAFELVTDDAIDNAAHLLGVHARTLAEGAGAASLAGLLTRAAGTNVAGTAGVVITGGNVSVDEWKRLANR</sequence>
<dbReference type="InterPro" id="IPR036052">
    <property type="entry name" value="TrpB-like_PALP_sf"/>
</dbReference>
<evidence type="ECO:0000259" key="5">
    <source>
        <dbReference type="Pfam" id="PF00291"/>
    </source>
</evidence>
<evidence type="ECO:0000256" key="3">
    <source>
        <dbReference type="ARBA" id="ARBA00023239"/>
    </source>
</evidence>
<reference evidence="6 7" key="1">
    <citation type="submission" date="2019-08" db="EMBL/GenBank/DDBJ databases">
        <title>Dermacoccus abyssi strain HZAU 226, whole genome Nanopore sequencing project.</title>
        <authorList>
            <person name="Guo A."/>
            <person name="Zhang X."/>
            <person name="Ruan Y."/>
            <person name="Liu W."/>
            <person name="Chen Q."/>
            <person name="Gu L."/>
        </authorList>
    </citation>
    <scope>NUCLEOTIDE SEQUENCE [LARGE SCALE GENOMIC DNA]</scope>
    <source>
        <strain evidence="6 7">HZAU 226</strain>
    </source>
</reference>
<protein>
    <submittedName>
        <fullName evidence="6">Pyridoxal-phosphate dependent enzyme</fullName>
    </submittedName>
</protein>
<dbReference type="Gene3D" id="3.40.50.1100">
    <property type="match status" value="2"/>
</dbReference>
<comment type="cofactor">
    <cofactor evidence="1">
        <name>pyridoxal 5'-phosphate</name>
        <dbReference type="ChEBI" id="CHEBI:597326"/>
    </cofactor>
</comment>
<evidence type="ECO:0000256" key="4">
    <source>
        <dbReference type="SAM" id="MobiDB-lite"/>
    </source>
</evidence>
<feature type="region of interest" description="Disordered" evidence="4">
    <location>
        <begin position="1"/>
        <end position="21"/>
    </location>
</feature>
<dbReference type="InterPro" id="IPR001926">
    <property type="entry name" value="TrpB-like_PALP"/>
</dbReference>
<feature type="domain" description="Tryptophan synthase beta chain-like PALP" evidence="5">
    <location>
        <begin position="41"/>
        <end position="335"/>
    </location>
</feature>
<proteinExistence type="predicted"/>
<dbReference type="Proteomes" id="UP000323565">
    <property type="component" value="Chromosome"/>
</dbReference>